<evidence type="ECO:0000256" key="9">
    <source>
        <dbReference type="ARBA" id="ARBA00023136"/>
    </source>
</evidence>
<keyword evidence="4 10" id="KW-1003">Cell membrane</keyword>
<dbReference type="Pfam" id="PF04612">
    <property type="entry name" value="T2SSM"/>
    <property type="match status" value="1"/>
</dbReference>
<evidence type="ECO:0000313" key="13">
    <source>
        <dbReference type="Proteomes" id="UP000305674"/>
    </source>
</evidence>
<keyword evidence="6 11" id="KW-0812">Transmembrane</keyword>
<dbReference type="GO" id="GO:0015627">
    <property type="term" value="C:type II protein secretion system complex"/>
    <property type="evidence" value="ECO:0007669"/>
    <property type="project" value="InterPro"/>
</dbReference>
<dbReference type="AlphaFoldDB" id="A0A4U1BAS4"/>
<evidence type="ECO:0000256" key="6">
    <source>
        <dbReference type="ARBA" id="ARBA00022692"/>
    </source>
</evidence>
<evidence type="ECO:0000256" key="7">
    <source>
        <dbReference type="ARBA" id="ARBA00022927"/>
    </source>
</evidence>
<evidence type="ECO:0000256" key="1">
    <source>
        <dbReference type="ARBA" id="ARBA00004377"/>
    </source>
</evidence>
<dbReference type="Gene3D" id="3.30.1360.100">
    <property type="entry name" value="General secretion pathway protein M, EpsM"/>
    <property type="match status" value="1"/>
</dbReference>
<keyword evidence="3 10" id="KW-0813">Transport</keyword>
<evidence type="ECO:0000256" key="5">
    <source>
        <dbReference type="ARBA" id="ARBA00022519"/>
    </source>
</evidence>
<evidence type="ECO:0000256" key="3">
    <source>
        <dbReference type="ARBA" id="ARBA00022448"/>
    </source>
</evidence>
<evidence type="ECO:0000256" key="4">
    <source>
        <dbReference type="ARBA" id="ARBA00022475"/>
    </source>
</evidence>
<evidence type="ECO:0000256" key="11">
    <source>
        <dbReference type="SAM" id="Phobius"/>
    </source>
</evidence>
<accession>A0A4U1BAS4</accession>
<comment type="similarity">
    <text evidence="2 10">Belongs to the GSP M family.</text>
</comment>
<reference evidence="12 13" key="1">
    <citation type="submission" date="2019-04" db="EMBL/GenBank/DDBJ databases">
        <authorList>
            <person name="Hwang J.C."/>
        </authorList>
    </citation>
    <scope>NUCLEOTIDE SEQUENCE [LARGE SCALE GENOMIC DNA]</scope>
    <source>
        <strain evidence="12 13">IMCC35001</strain>
    </source>
</reference>
<keyword evidence="5 10" id="KW-0997">Cell inner membrane</keyword>
<keyword evidence="13" id="KW-1185">Reference proteome</keyword>
<keyword evidence="7 10" id="KW-0653">Protein transport</keyword>
<name>A0A4U1BAS4_9GAMM</name>
<comment type="caution">
    <text evidence="12">The sequence shown here is derived from an EMBL/GenBank/DDBJ whole genome shotgun (WGS) entry which is preliminary data.</text>
</comment>
<dbReference type="EMBL" id="SWCI01000013">
    <property type="protein sequence ID" value="TKB47648.1"/>
    <property type="molecule type" value="Genomic_DNA"/>
</dbReference>
<dbReference type="Proteomes" id="UP000305674">
    <property type="component" value="Unassembled WGS sequence"/>
</dbReference>
<keyword evidence="8 11" id="KW-1133">Transmembrane helix</keyword>
<protein>
    <recommendedName>
        <fullName evidence="10">Type II secretion system protein M</fullName>
        <shortName evidence="10">T2SS protein M</shortName>
    </recommendedName>
    <alternativeName>
        <fullName evidence="10">General secretion pathway protein M</fullName>
    </alternativeName>
</protein>
<dbReference type="OrthoDB" id="6624834at2"/>
<dbReference type="PIRSF" id="PIRSF006291">
    <property type="entry name" value="GspM"/>
    <property type="match status" value="1"/>
</dbReference>
<evidence type="ECO:0000256" key="10">
    <source>
        <dbReference type="PIRNR" id="PIRNR006291"/>
    </source>
</evidence>
<organism evidence="12 13">
    <name type="scientific">Ferrimonas sediminicola</name>
    <dbReference type="NCBI Taxonomy" id="2569538"/>
    <lineage>
        <taxon>Bacteria</taxon>
        <taxon>Pseudomonadati</taxon>
        <taxon>Pseudomonadota</taxon>
        <taxon>Gammaproteobacteria</taxon>
        <taxon>Alteromonadales</taxon>
        <taxon>Ferrimonadaceae</taxon>
        <taxon>Ferrimonas</taxon>
    </lineage>
</organism>
<evidence type="ECO:0000256" key="2">
    <source>
        <dbReference type="ARBA" id="ARBA00010637"/>
    </source>
</evidence>
<dbReference type="GO" id="GO:0005886">
    <property type="term" value="C:plasma membrane"/>
    <property type="evidence" value="ECO:0007669"/>
    <property type="project" value="UniProtKB-SubCell"/>
</dbReference>
<evidence type="ECO:0000313" key="12">
    <source>
        <dbReference type="EMBL" id="TKB47648.1"/>
    </source>
</evidence>
<dbReference type="GO" id="GO:0015628">
    <property type="term" value="P:protein secretion by the type II secretion system"/>
    <property type="evidence" value="ECO:0007669"/>
    <property type="project" value="InterPro"/>
</dbReference>
<keyword evidence="9 10" id="KW-0472">Membrane</keyword>
<proteinExistence type="inferred from homology"/>
<dbReference type="InterPro" id="IPR023229">
    <property type="entry name" value="T2SS_M_periplasmic_sf"/>
</dbReference>
<comment type="subcellular location">
    <subcellularLocation>
        <location evidence="1">Cell inner membrane</location>
        <topology evidence="1">Single-pass membrane protein</topology>
    </subcellularLocation>
</comment>
<sequence length="159" mass="17522">MMDALNAWWQKLNPRERQMLTLAAPFLIVGGFYWLVWQPLSGAVTKAEQGLKSELTRQASLKADANRYLRLGKSGGGTVASGSLSQLATQSAKQFALTIERMQPQGDKLQVWLTESSFEGLLNWLAYLSEQGVRVDALDLAAADSAGRVEVRRLQLIKG</sequence>
<evidence type="ECO:0000256" key="8">
    <source>
        <dbReference type="ARBA" id="ARBA00022989"/>
    </source>
</evidence>
<dbReference type="InterPro" id="IPR007690">
    <property type="entry name" value="T2SS_GspM"/>
</dbReference>
<feature type="transmembrane region" description="Helical" evidence="11">
    <location>
        <begin position="20"/>
        <end position="37"/>
    </location>
</feature>
<gene>
    <name evidence="12" type="ORF">FCL40_15675</name>
</gene>
<dbReference type="SUPFAM" id="SSF103054">
    <property type="entry name" value="General secretion pathway protein M, EpsM"/>
    <property type="match status" value="1"/>
</dbReference>
<comment type="function">
    <text evidence="10">Inner membrane component of the type II secretion system required for the energy-dependent secretion of extracellular factors such as proteases and toxins from the periplasm.</text>
</comment>